<dbReference type="Gene3D" id="2.40.128.700">
    <property type="match status" value="1"/>
</dbReference>
<comment type="caution">
    <text evidence="2">The sequence shown here is derived from an EMBL/GenBank/DDBJ whole genome shotgun (WGS) entry which is preliminary data.</text>
</comment>
<dbReference type="PANTHER" id="PTHR10982">
    <property type="entry name" value="MALONYL COA-ACYL CARRIER PROTEIN TRANSACYLASE"/>
    <property type="match status" value="1"/>
</dbReference>
<dbReference type="GO" id="GO:0004321">
    <property type="term" value="F:fatty-acyl-CoA synthase activity"/>
    <property type="evidence" value="ECO:0007669"/>
    <property type="project" value="UniProtKB-EC"/>
</dbReference>
<keyword evidence="3" id="KW-1185">Reference proteome</keyword>
<proteinExistence type="predicted"/>
<dbReference type="EMBL" id="JBANRG010000007">
    <property type="protein sequence ID" value="KAK7464858.1"/>
    <property type="molecule type" value="Genomic_DNA"/>
</dbReference>
<dbReference type="Proteomes" id="UP001498398">
    <property type="component" value="Unassembled WGS sequence"/>
</dbReference>
<keyword evidence="2" id="KW-0012">Acyltransferase</keyword>
<evidence type="ECO:0000313" key="2">
    <source>
        <dbReference type="EMBL" id="KAK7464858.1"/>
    </source>
</evidence>
<protein>
    <submittedName>
        <fullName evidence="2">Fatty acid synthase alpha subunit Lsd1</fullName>
        <ecNumber evidence="2">2.3.1.86</ecNumber>
    </submittedName>
</protein>
<evidence type="ECO:0000256" key="1">
    <source>
        <dbReference type="ARBA" id="ARBA00022679"/>
    </source>
</evidence>
<dbReference type="EC" id="2.3.1.86" evidence="2"/>
<dbReference type="PANTHER" id="PTHR10982:SF21">
    <property type="entry name" value="FATTY ACID SYNTHASE SUBUNIT BETA"/>
    <property type="match status" value="1"/>
</dbReference>
<gene>
    <name evidence="2" type="primary">fas2_3</name>
    <name evidence="2" type="ORF">VKT23_006063</name>
</gene>
<evidence type="ECO:0000313" key="3">
    <source>
        <dbReference type="Proteomes" id="UP001498398"/>
    </source>
</evidence>
<dbReference type="Pfam" id="PF22235">
    <property type="entry name" value="FAS1_thioest_ins"/>
    <property type="match status" value="1"/>
</dbReference>
<keyword evidence="1 2" id="KW-0808">Transferase</keyword>
<accession>A0ABR1JS13</accession>
<organism evidence="2 3">
    <name type="scientific">Marasmiellus scandens</name>
    <dbReference type="NCBI Taxonomy" id="2682957"/>
    <lineage>
        <taxon>Eukaryota</taxon>
        <taxon>Fungi</taxon>
        <taxon>Dikarya</taxon>
        <taxon>Basidiomycota</taxon>
        <taxon>Agaricomycotina</taxon>
        <taxon>Agaricomycetes</taxon>
        <taxon>Agaricomycetidae</taxon>
        <taxon>Agaricales</taxon>
        <taxon>Marasmiineae</taxon>
        <taxon>Omphalotaceae</taxon>
        <taxon>Marasmiellus</taxon>
    </lineage>
</organism>
<name>A0ABR1JS13_9AGAR</name>
<sequence length="175" mass="19381">MFETTEEPGYIVDFPTDAAVGVLLSREWFDWDNESKPLTAGTSLVFCIQPQVSFKNRTSFHDVAIISDIFIRDQLKNLVKVGSVDFRQVDSHGNPVLAYLQRHGKPEGLTVPLANNGYSLTTFNAPLTNEPYSSVSGNLNPIHANPYSCYASLSATITHDLWSSPATCHYIENVV</sequence>
<reference evidence="2 3" key="1">
    <citation type="submission" date="2024-01" db="EMBL/GenBank/DDBJ databases">
        <title>A draft genome for the cacao thread blight pathogen Marasmiellus scandens.</title>
        <authorList>
            <person name="Baruah I.K."/>
            <person name="Leung J."/>
            <person name="Bukari Y."/>
            <person name="Amoako-Attah I."/>
            <person name="Meinhardt L.W."/>
            <person name="Bailey B.A."/>
            <person name="Cohen S.P."/>
        </authorList>
    </citation>
    <scope>NUCLEOTIDE SEQUENCE [LARGE SCALE GENOMIC DNA]</scope>
    <source>
        <strain evidence="2 3">GH-19</strain>
    </source>
</reference>
<dbReference type="InterPro" id="IPR050830">
    <property type="entry name" value="Fungal_FAS"/>
</dbReference>